<keyword evidence="2" id="KW-1185">Reference proteome</keyword>
<comment type="caution">
    <text evidence="1">The sequence shown here is derived from an EMBL/GenBank/DDBJ whole genome shotgun (WGS) entry which is preliminary data.</text>
</comment>
<accession>A0A922L1P3</accession>
<reference evidence="1" key="2">
    <citation type="journal article" date="2022" name="Res Sq">
        <title>Comparative Genomics Reveals Insights into the Divergent Evolution of Astigmatic Mites and Household Pest Adaptations.</title>
        <authorList>
            <person name="Xiong Q."/>
            <person name="Wan A.T.-Y."/>
            <person name="Liu X.-Y."/>
            <person name="Fung C.S.-H."/>
            <person name="Xiao X."/>
            <person name="Malainual N."/>
            <person name="Hou J."/>
            <person name="Wang L."/>
            <person name="Wang M."/>
            <person name="Yang K."/>
            <person name="Cui Y."/>
            <person name="Leung E."/>
            <person name="Nong W."/>
            <person name="Shin S.-K."/>
            <person name="Au S."/>
            <person name="Jeong K.Y."/>
            <person name="Chew F.T."/>
            <person name="Hui J."/>
            <person name="Leung T.F."/>
            <person name="Tungtrongchitr A."/>
            <person name="Zhong N."/>
            <person name="Liu Z."/>
            <person name="Tsui S."/>
        </authorList>
    </citation>
    <scope>NUCLEOTIDE SEQUENCE</scope>
    <source>
        <strain evidence="1">Derf</strain>
        <tissue evidence="1">Whole organism</tissue>
    </source>
</reference>
<dbReference type="Proteomes" id="UP000790347">
    <property type="component" value="Unassembled WGS sequence"/>
</dbReference>
<dbReference type="EMBL" id="ASGP02000004">
    <property type="protein sequence ID" value="KAH9511132.1"/>
    <property type="molecule type" value="Genomic_DNA"/>
</dbReference>
<dbReference type="AlphaFoldDB" id="A0A922L1P3"/>
<proteinExistence type="predicted"/>
<name>A0A922L1P3_DERFA</name>
<protein>
    <submittedName>
        <fullName evidence="1">Uncharacterized protein</fullName>
    </submittedName>
</protein>
<evidence type="ECO:0000313" key="2">
    <source>
        <dbReference type="Proteomes" id="UP000790347"/>
    </source>
</evidence>
<reference evidence="1" key="1">
    <citation type="submission" date="2013-05" db="EMBL/GenBank/DDBJ databases">
        <authorList>
            <person name="Yim A.K.Y."/>
            <person name="Chan T.F."/>
            <person name="Ji K.M."/>
            <person name="Liu X.Y."/>
            <person name="Zhou J.W."/>
            <person name="Li R.Q."/>
            <person name="Yang K.Y."/>
            <person name="Li J."/>
            <person name="Li M."/>
            <person name="Law P.T.W."/>
            <person name="Wu Y.L."/>
            <person name="Cai Z.L."/>
            <person name="Qin H."/>
            <person name="Bao Y."/>
            <person name="Leung R.K.K."/>
            <person name="Ng P.K.S."/>
            <person name="Zou J."/>
            <person name="Zhong X.J."/>
            <person name="Ran P.X."/>
            <person name="Zhong N.S."/>
            <person name="Liu Z.G."/>
            <person name="Tsui S.K.W."/>
        </authorList>
    </citation>
    <scope>NUCLEOTIDE SEQUENCE</scope>
    <source>
        <strain evidence="1">Derf</strain>
        <tissue evidence="1">Whole organism</tissue>
    </source>
</reference>
<organism evidence="1 2">
    <name type="scientific">Dermatophagoides farinae</name>
    <name type="common">American house dust mite</name>
    <dbReference type="NCBI Taxonomy" id="6954"/>
    <lineage>
        <taxon>Eukaryota</taxon>
        <taxon>Metazoa</taxon>
        <taxon>Ecdysozoa</taxon>
        <taxon>Arthropoda</taxon>
        <taxon>Chelicerata</taxon>
        <taxon>Arachnida</taxon>
        <taxon>Acari</taxon>
        <taxon>Acariformes</taxon>
        <taxon>Sarcoptiformes</taxon>
        <taxon>Astigmata</taxon>
        <taxon>Psoroptidia</taxon>
        <taxon>Analgoidea</taxon>
        <taxon>Pyroglyphidae</taxon>
        <taxon>Dermatophagoidinae</taxon>
        <taxon>Dermatophagoides</taxon>
    </lineage>
</organism>
<gene>
    <name evidence="1" type="ORF">DERF_009603</name>
</gene>
<sequence>MNELAHFCFVSFCGSRWLSHKFEFFFPQNSSQFSCSLRNKNPADFGLFFLNDTTFFFCCSNHYADNFW</sequence>
<evidence type="ECO:0000313" key="1">
    <source>
        <dbReference type="EMBL" id="KAH9511132.1"/>
    </source>
</evidence>